<reference evidence="7" key="1">
    <citation type="submission" date="2021-04" db="EMBL/GenBank/DDBJ databases">
        <title>Proteiniclasticum sedimins sp. nov., an obligate anaerobic bacterium isolated from anaerobic sludge.</title>
        <authorList>
            <person name="Liu J."/>
        </authorList>
    </citation>
    <scope>NUCLEOTIDE SEQUENCE</scope>
    <source>
        <strain evidence="7">BAD-10</strain>
    </source>
</reference>
<evidence type="ECO:0000256" key="6">
    <source>
        <dbReference type="SAM" id="Phobius"/>
    </source>
</evidence>
<evidence type="ECO:0000256" key="2">
    <source>
        <dbReference type="ARBA" id="ARBA00022475"/>
    </source>
</evidence>
<keyword evidence="3 6" id="KW-0812">Transmembrane</keyword>
<keyword evidence="4 6" id="KW-1133">Transmembrane helix</keyword>
<feature type="transmembrane region" description="Helical" evidence="6">
    <location>
        <begin position="29"/>
        <end position="47"/>
    </location>
</feature>
<name>A0A941CRE0_9CLOT</name>
<protein>
    <submittedName>
        <fullName evidence="7">CidA/LrgA family protein</fullName>
    </submittedName>
</protein>
<keyword evidence="8" id="KW-1185">Reference proteome</keyword>
<gene>
    <name evidence="7" type="ORF">KCG48_13420</name>
</gene>
<dbReference type="RefSeq" id="WP_211802711.1">
    <property type="nucleotide sequence ID" value="NZ_JAGSCS010000026.1"/>
</dbReference>
<dbReference type="Pfam" id="PF03788">
    <property type="entry name" value="LrgA"/>
    <property type="match status" value="1"/>
</dbReference>
<evidence type="ECO:0000256" key="1">
    <source>
        <dbReference type="ARBA" id="ARBA00004651"/>
    </source>
</evidence>
<feature type="transmembrane region" description="Helical" evidence="6">
    <location>
        <begin position="84"/>
        <end position="107"/>
    </location>
</feature>
<evidence type="ECO:0000313" key="7">
    <source>
        <dbReference type="EMBL" id="MBR0577312.1"/>
    </source>
</evidence>
<keyword evidence="5 6" id="KW-0472">Membrane</keyword>
<dbReference type="PANTHER" id="PTHR33931:SF2">
    <property type="entry name" value="HOLIN-LIKE PROTEIN CIDA"/>
    <property type="match status" value="1"/>
</dbReference>
<accession>A0A941CRE0</accession>
<evidence type="ECO:0000256" key="5">
    <source>
        <dbReference type="ARBA" id="ARBA00023136"/>
    </source>
</evidence>
<dbReference type="GO" id="GO:0005886">
    <property type="term" value="C:plasma membrane"/>
    <property type="evidence" value="ECO:0007669"/>
    <property type="project" value="UniProtKB-SubCell"/>
</dbReference>
<comment type="caution">
    <text evidence="7">The sequence shown here is derived from an EMBL/GenBank/DDBJ whole genome shotgun (WGS) entry which is preliminary data.</text>
</comment>
<organism evidence="7 8">
    <name type="scientific">Proteiniclasticum sediminis</name>
    <dbReference type="NCBI Taxonomy" id="2804028"/>
    <lineage>
        <taxon>Bacteria</taxon>
        <taxon>Bacillati</taxon>
        <taxon>Bacillota</taxon>
        <taxon>Clostridia</taxon>
        <taxon>Eubacteriales</taxon>
        <taxon>Clostridiaceae</taxon>
        <taxon>Proteiniclasticum</taxon>
    </lineage>
</organism>
<dbReference type="PANTHER" id="PTHR33931">
    <property type="entry name" value="HOLIN-LIKE PROTEIN CIDA-RELATED"/>
    <property type="match status" value="1"/>
</dbReference>
<feature type="transmembrane region" description="Helical" evidence="6">
    <location>
        <begin position="59"/>
        <end position="78"/>
    </location>
</feature>
<dbReference type="EMBL" id="JAGSCS010000026">
    <property type="protein sequence ID" value="MBR0577312.1"/>
    <property type="molecule type" value="Genomic_DNA"/>
</dbReference>
<evidence type="ECO:0000256" key="3">
    <source>
        <dbReference type="ARBA" id="ARBA00022692"/>
    </source>
</evidence>
<dbReference type="InterPro" id="IPR005538">
    <property type="entry name" value="LrgA/CidA"/>
</dbReference>
<evidence type="ECO:0000313" key="8">
    <source>
        <dbReference type="Proteomes" id="UP000675379"/>
    </source>
</evidence>
<keyword evidence="2" id="KW-1003">Cell membrane</keyword>
<comment type="subcellular location">
    <subcellularLocation>
        <location evidence="1">Cell membrane</location>
        <topology evidence="1">Multi-pass membrane protein</topology>
    </subcellularLocation>
</comment>
<dbReference type="AlphaFoldDB" id="A0A941CRE0"/>
<evidence type="ECO:0000256" key="4">
    <source>
        <dbReference type="ARBA" id="ARBA00022989"/>
    </source>
</evidence>
<sequence>MKILRQLALILFFLLAGEALRLVSGISIPGTVLGMVLLFLALMTKLIRLEQIELIAKFLLDHLAFLFVPAGVGLMSSWQVIGKSWLPILLIVLFSTILVVGVTGWTVQLMKRRGTR</sequence>
<dbReference type="Proteomes" id="UP000675379">
    <property type="component" value="Unassembled WGS sequence"/>
</dbReference>
<proteinExistence type="predicted"/>